<dbReference type="GeneID" id="5325581"/>
<accession>A6UPB0</accession>
<evidence type="ECO:0000256" key="6">
    <source>
        <dbReference type="ARBA" id="ARBA00022592"/>
    </source>
</evidence>
<keyword evidence="6 7" id="KW-0592">Phosphate transport</keyword>
<dbReference type="Gene3D" id="1.20.58.220">
    <property type="entry name" value="Phosphate transport system protein phou homolog 2, domain 2"/>
    <property type="match status" value="1"/>
</dbReference>
<dbReference type="InterPro" id="IPR038078">
    <property type="entry name" value="PhoU-like_sf"/>
</dbReference>
<dbReference type="PIRSF" id="PIRSF003107">
    <property type="entry name" value="PhoU"/>
    <property type="match status" value="1"/>
</dbReference>
<evidence type="ECO:0000256" key="7">
    <source>
        <dbReference type="PIRNR" id="PIRNR003107"/>
    </source>
</evidence>
<dbReference type="Pfam" id="PF01895">
    <property type="entry name" value="PhoU"/>
    <property type="match status" value="2"/>
</dbReference>
<dbReference type="SUPFAM" id="SSF109755">
    <property type="entry name" value="PhoU-like"/>
    <property type="match status" value="1"/>
</dbReference>
<evidence type="ECO:0000256" key="2">
    <source>
        <dbReference type="ARBA" id="ARBA00008107"/>
    </source>
</evidence>
<dbReference type="GO" id="GO:0006817">
    <property type="term" value="P:phosphate ion transport"/>
    <property type="evidence" value="ECO:0007669"/>
    <property type="project" value="UniProtKB-KW"/>
</dbReference>
<dbReference type="EMBL" id="CP000742">
    <property type="protein sequence ID" value="ABR54332.1"/>
    <property type="molecule type" value="Genomic_DNA"/>
</dbReference>
<evidence type="ECO:0000256" key="3">
    <source>
        <dbReference type="ARBA" id="ARBA00011738"/>
    </source>
</evidence>
<protein>
    <recommendedName>
        <fullName evidence="7">Phosphate-specific transport system accessory protein PhoU</fullName>
    </recommendedName>
</protein>
<evidence type="ECO:0000256" key="5">
    <source>
        <dbReference type="ARBA" id="ARBA00022490"/>
    </source>
</evidence>
<dbReference type="eggNOG" id="arCOG00232">
    <property type="taxonomic scope" value="Archaea"/>
</dbReference>
<dbReference type="InterPro" id="IPR026022">
    <property type="entry name" value="PhoU_dom"/>
</dbReference>
<dbReference type="InterPro" id="IPR028366">
    <property type="entry name" value="PhoU"/>
</dbReference>
<keyword evidence="4 7" id="KW-0813">Transport</keyword>
<comment type="subcellular location">
    <subcellularLocation>
        <location evidence="1 7">Cytoplasm</location>
    </subcellularLocation>
</comment>
<dbReference type="GO" id="GO:0005737">
    <property type="term" value="C:cytoplasm"/>
    <property type="evidence" value="ECO:0007669"/>
    <property type="project" value="UniProtKB-SubCell"/>
</dbReference>
<dbReference type="RefSeq" id="WP_011972235.1">
    <property type="nucleotide sequence ID" value="NC_009634.1"/>
</dbReference>
<evidence type="ECO:0000313" key="10">
    <source>
        <dbReference type="Proteomes" id="UP000001107"/>
    </source>
</evidence>
<comment type="subunit">
    <text evidence="3 7">Homodimer.</text>
</comment>
<gene>
    <name evidence="9" type="ordered locus">Mevan_0424</name>
</gene>
<keyword evidence="10" id="KW-1185">Reference proteome</keyword>
<dbReference type="PANTHER" id="PTHR42930:SF3">
    <property type="entry name" value="PHOSPHATE-SPECIFIC TRANSPORT SYSTEM ACCESSORY PROTEIN PHOU"/>
    <property type="match status" value="1"/>
</dbReference>
<proteinExistence type="inferred from homology"/>
<name>A6UPB0_METVS</name>
<feature type="domain" description="PhoU" evidence="8">
    <location>
        <begin position="122"/>
        <end position="205"/>
    </location>
</feature>
<dbReference type="STRING" id="406327.Mevan_0424"/>
<reference evidence="9" key="1">
    <citation type="submission" date="2007-06" db="EMBL/GenBank/DDBJ databases">
        <title>Complete sequence of Methanococcus vannielii SB.</title>
        <authorList>
            <consortium name="US DOE Joint Genome Institute"/>
            <person name="Copeland A."/>
            <person name="Lucas S."/>
            <person name="Lapidus A."/>
            <person name="Barry K."/>
            <person name="Glavina del Rio T."/>
            <person name="Dalin E."/>
            <person name="Tice H."/>
            <person name="Pitluck S."/>
            <person name="Chain P."/>
            <person name="Malfatti S."/>
            <person name="Shin M."/>
            <person name="Vergez L."/>
            <person name="Schmutz J."/>
            <person name="Larimer F."/>
            <person name="Land M."/>
            <person name="Hauser L."/>
            <person name="Kyrpides N."/>
            <person name="Anderson I."/>
            <person name="Sieprawska-Lupa M."/>
            <person name="Whitman W.B."/>
            <person name="Richardson P."/>
        </authorList>
    </citation>
    <scope>NUCLEOTIDE SEQUENCE [LARGE SCALE GENOMIC DNA]</scope>
    <source>
        <strain evidence="9">SB</strain>
    </source>
</reference>
<comment type="function">
    <text evidence="7">Plays a role in the regulation of phosphate uptake.</text>
</comment>
<dbReference type="HOGENOM" id="CLU_078518_3_0_2"/>
<dbReference type="PANTHER" id="PTHR42930">
    <property type="entry name" value="PHOSPHATE-SPECIFIC TRANSPORT SYSTEM ACCESSORY PROTEIN PHOU"/>
    <property type="match status" value="1"/>
</dbReference>
<feature type="domain" description="PhoU" evidence="8">
    <location>
        <begin position="17"/>
        <end position="104"/>
    </location>
</feature>
<dbReference type="FunFam" id="1.20.58.220:FF:000004">
    <property type="entry name" value="Phosphate-specific transport system accessory protein PhoU"/>
    <property type="match status" value="1"/>
</dbReference>
<dbReference type="Proteomes" id="UP000001107">
    <property type="component" value="Chromosome"/>
</dbReference>
<keyword evidence="5 7" id="KW-0963">Cytoplasm</keyword>
<dbReference type="KEGG" id="mvn:Mevan_0424"/>
<evidence type="ECO:0000256" key="1">
    <source>
        <dbReference type="ARBA" id="ARBA00004496"/>
    </source>
</evidence>
<evidence type="ECO:0000256" key="4">
    <source>
        <dbReference type="ARBA" id="ARBA00022448"/>
    </source>
</evidence>
<organism evidence="9 10">
    <name type="scientific">Methanococcus vannielii (strain ATCC 35089 / DSM 1224 / JCM 13029 / OCM 148 / SB)</name>
    <dbReference type="NCBI Taxonomy" id="406327"/>
    <lineage>
        <taxon>Archaea</taxon>
        <taxon>Methanobacteriati</taxon>
        <taxon>Methanobacteriota</taxon>
        <taxon>Methanomada group</taxon>
        <taxon>Methanococci</taxon>
        <taxon>Methanococcales</taxon>
        <taxon>Methanococcaceae</taxon>
        <taxon>Methanococcus</taxon>
    </lineage>
</organism>
<dbReference type="GO" id="GO:0045936">
    <property type="term" value="P:negative regulation of phosphate metabolic process"/>
    <property type="evidence" value="ECO:0007669"/>
    <property type="project" value="InterPro"/>
</dbReference>
<evidence type="ECO:0000259" key="8">
    <source>
        <dbReference type="Pfam" id="PF01895"/>
    </source>
</evidence>
<evidence type="ECO:0000313" key="9">
    <source>
        <dbReference type="EMBL" id="ABR54332.1"/>
    </source>
</evidence>
<dbReference type="OrthoDB" id="7738at2157"/>
<comment type="similarity">
    <text evidence="2 7">Belongs to the PhoU family.</text>
</comment>
<dbReference type="AlphaFoldDB" id="A6UPB0"/>
<sequence length="228" mass="26057">MVRNEFSKQMELVENLVLEMSKMCKKSLEDAILAFTTSDKNLAEIVKNGDDEIDLKEMEIEEKCISLMARQQPVAGDLREILTVIKIISKLEKIGDMASRIAKTTINSENNYLRSKNSSTIILMGEMLQKMLEDSTCSFKSRDLKLAKEVYFSDKKIDELYKTLYREMTCHMIENPKTIGESSDFLIVGTYLERVGNICASIGDRTAYMVTGERIKEEEFEGKIDKKS</sequence>
<dbReference type="NCBIfam" id="TIGR02135">
    <property type="entry name" value="phoU_full"/>
    <property type="match status" value="1"/>
</dbReference>
<dbReference type="GO" id="GO:0030643">
    <property type="term" value="P:intracellular phosphate ion homeostasis"/>
    <property type="evidence" value="ECO:0007669"/>
    <property type="project" value="InterPro"/>
</dbReference>